<dbReference type="OrthoDB" id="6598239at2759"/>
<feature type="non-terminal residue" evidence="1">
    <location>
        <position position="181"/>
    </location>
</feature>
<dbReference type="EMBL" id="VUJU01007986">
    <property type="protein sequence ID" value="KAF0737182.1"/>
    <property type="molecule type" value="Genomic_DNA"/>
</dbReference>
<name>A0A6G0XAQ0_APHCR</name>
<sequence>MDLNRGIYHFNMVRVIAIAEAFGQLDPQAPDRKYWVHPINSNRESLGQFDAFYENIRCYPDKFVEYFRMSITSFDELLEKIRPHITKQTTPFRNPINAEQRLTITLRFLSVGLNFVALKHEFSLGRSTVSSIVKETCEVIWLILQPLEMAEPKCEQWIGIADKYYEKTQFPNCIGLLMGNI</sequence>
<comment type="caution">
    <text evidence="1">The sequence shown here is derived from an EMBL/GenBank/DDBJ whole genome shotgun (WGS) entry which is preliminary data.</text>
</comment>
<evidence type="ECO:0000313" key="2">
    <source>
        <dbReference type="Proteomes" id="UP000478052"/>
    </source>
</evidence>
<evidence type="ECO:0000313" key="1">
    <source>
        <dbReference type="EMBL" id="KAF0737182.1"/>
    </source>
</evidence>
<proteinExistence type="predicted"/>
<keyword evidence="2" id="KW-1185">Reference proteome</keyword>
<dbReference type="Proteomes" id="UP000478052">
    <property type="component" value="Unassembled WGS sequence"/>
</dbReference>
<reference evidence="1 2" key="1">
    <citation type="submission" date="2019-08" db="EMBL/GenBank/DDBJ databases">
        <title>Whole genome of Aphis craccivora.</title>
        <authorList>
            <person name="Voronova N.V."/>
            <person name="Shulinski R.S."/>
            <person name="Bandarenka Y.V."/>
            <person name="Zhorov D.G."/>
            <person name="Warner D."/>
        </authorList>
    </citation>
    <scope>NUCLEOTIDE SEQUENCE [LARGE SCALE GENOMIC DNA]</scope>
    <source>
        <strain evidence="1">180601</strain>
        <tissue evidence="1">Whole Body</tissue>
    </source>
</reference>
<protein>
    <submittedName>
        <fullName evidence="1">Protein ALP1-like</fullName>
    </submittedName>
</protein>
<gene>
    <name evidence="1" type="ORF">FWK35_00028631</name>
</gene>
<accession>A0A6G0XAQ0</accession>
<organism evidence="1 2">
    <name type="scientific">Aphis craccivora</name>
    <name type="common">Cowpea aphid</name>
    <dbReference type="NCBI Taxonomy" id="307492"/>
    <lineage>
        <taxon>Eukaryota</taxon>
        <taxon>Metazoa</taxon>
        <taxon>Ecdysozoa</taxon>
        <taxon>Arthropoda</taxon>
        <taxon>Hexapoda</taxon>
        <taxon>Insecta</taxon>
        <taxon>Pterygota</taxon>
        <taxon>Neoptera</taxon>
        <taxon>Paraneoptera</taxon>
        <taxon>Hemiptera</taxon>
        <taxon>Sternorrhyncha</taxon>
        <taxon>Aphidomorpha</taxon>
        <taxon>Aphidoidea</taxon>
        <taxon>Aphididae</taxon>
        <taxon>Aphidini</taxon>
        <taxon>Aphis</taxon>
        <taxon>Aphis</taxon>
    </lineage>
</organism>
<dbReference type="AlphaFoldDB" id="A0A6G0XAQ0"/>